<evidence type="ECO:0000313" key="2">
    <source>
        <dbReference type="EMBL" id="MFD0923249.1"/>
    </source>
</evidence>
<dbReference type="Proteomes" id="UP001597018">
    <property type="component" value="Unassembled WGS sequence"/>
</dbReference>
<name>A0ABW3G320_9PSEU</name>
<sequence length="101" mass="11057">MKIAVPREIKNNEYRVAITPAGVHELTTRGHEVFVEAQAGAGSSIPDEDYLAAGAKVLPSAEEVWSEGQLVLKVKEPIAEEYPRLRRGQVLFTYLHLAASA</sequence>
<dbReference type="SUPFAM" id="SSF52283">
    <property type="entry name" value="Formate/glycerate dehydrogenase catalytic domain-like"/>
    <property type="match status" value="1"/>
</dbReference>
<accession>A0ABW3G320</accession>
<organism evidence="2 3">
    <name type="scientific">Saccharopolyspora rosea</name>
    <dbReference type="NCBI Taxonomy" id="524884"/>
    <lineage>
        <taxon>Bacteria</taxon>
        <taxon>Bacillati</taxon>
        <taxon>Actinomycetota</taxon>
        <taxon>Actinomycetes</taxon>
        <taxon>Pseudonocardiales</taxon>
        <taxon>Pseudonocardiaceae</taxon>
        <taxon>Saccharopolyspora</taxon>
    </lineage>
</organism>
<protein>
    <submittedName>
        <fullName evidence="2">Alanine dehydrogenase</fullName>
    </submittedName>
</protein>
<evidence type="ECO:0000313" key="3">
    <source>
        <dbReference type="Proteomes" id="UP001597018"/>
    </source>
</evidence>
<dbReference type="SMART" id="SM01003">
    <property type="entry name" value="AlaDh_PNT_N"/>
    <property type="match status" value="1"/>
</dbReference>
<dbReference type="Pfam" id="PF05222">
    <property type="entry name" value="AlaDh_PNT_N"/>
    <property type="match status" value="1"/>
</dbReference>
<keyword evidence="3" id="KW-1185">Reference proteome</keyword>
<gene>
    <name evidence="2" type="ORF">ACFQ16_26195</name>
</gene>
<dbReference type="PANTHER" id="PTHR42795:SF1">
    <property type="entry name" value="ALANINE DEHYDROGENASE"/>
    <property type="match status" value="1"/>
</dbReference>
<feature type="domain" description="Alanine dehydrogenase/pyridine nucleotide transhydrogenase N-terminal" evidence="1">
    <location>
        <begin position="4"/>
        <end position="101"/>
    </location>
</feature>
<dbReference type="Gene3D" id="3.40.50.720">
    <property type="entry name" value="NAD(P)-binding Rossmann-like Domain"/>
    <property type="match status" value="1"/>
</dbReference>
<feature type="non-terminal residue" evidence="2">
    <location>
        <position position="101"/>
    </location>
</feature>
<dbReference type="PANTHER" id="PTHR42795">
    <property type="entry name" value="ALANINE DEHYDROGENASE"/>
    <property type="match status" value="1"/>
</dbReference>
<dbReference type="InterPro" id="IPR007886">
    <property type="entry name" value="AlaDH/PNT_N"/>
</dbReference>
<reference evidence="3" key="1">
    <citation type="journal article" date="2019" name="Int. J. Syst. Evol. Microbiol.">
        <title>The Global Catalogue of Microorganisms (GCM) 10K type strain sequencing project: providing services to taxonomists for standard genome sequencing and annotation.</title>
        <authorList>
            <consortium name="The Broad Institute Genomics Platform"/>
            <consortium name="The Broad Institute Genome Sequencing Center for Infectious Disease"/>
            <person name="Wu L."/>
            <person name="Ma J."/>
        </authorList>
    </citation>
    <scope>NUCLEOTIDE SEQUENCE [LARGE SCALE GENOMIC DNA]</scope>
    <source>
        <strain evidence="3">CCUG 56401</strain>
    </source>
</reference>
<evidence type="ECO:0000259" key="1">
    <source>
        <dbReference type="SMART" id="SM01003"/>
    </source>
</evidence>
<comment type="caution">
    <text evidence="2">The sequence shown here is derived from an EMBL/GenBank/DDBJ whole genome shotgun (WGS) entry which is preliminary data.</text>
</comment>
<dbReference type="EMBL" id="JBHTIW010000031">
    <property type="protein sequence ID" value="MFD0923249.1"/>
    <property type="molecule type" value="Genomic_DNA"/>
</dbReference>
<proteinExistence type="predicted"/>